<dbReference type="EMBL" id="JAFEMO010000007">
    <property type="protein sequence ID" value="KAH7568435.1"/>
    <property type="molecule type" value="Genomic_DNA"/>
</dbReference>
<feature type="transmembrane region" description="Helical" evidence="10">
    <location>
        <begin position="240"/>
        <end position="260"/>
    </location>
</feature>
<keyword evidence="12" id="KW-1185">Reference proteome</keyword>
<keyword evidence="3" id="KW-0150">Chloroplast</keyword>
<comment type="similarity">
    <text evidence="2">Belongs to the UbiA prenyltransferase family.</text>
</comment>
<dbReference type="PANTHER" id="PTHR43009:SF10">
    <property type="entry name" value="HOMOGENTISATE SOLANESYLTRANSFERASE, CHLOROPLASTIC"/>
    <property type="match status" value="1"/>
</dbReference>
<dbReference type="Proteomes" id="UP000827721">
    <property type="component" value="Unassembled WGS sequence"/>
</dbReference>
<dbReference type="Pfam" id="PF01040">
    <property type="entry name" value="UbiA"/>
    <property type="match status" value="1"/>
</dbReference>
<evidence type="ECO:0000256" key="10">
    <source>
        <dbReference type="SAM" id="Phobius"/>
    </source>
</evidence>
<comment type="caution">
    <text evidence="11">The sequence shown here is derived from an EMBL/GenBank/DDBJ whole genome shotgun (WGS) entry which is preliminary data.</text>
</comment>
<feature type="transmembrane region" description="Helical" evidence="10">
    <location>
        <begin position="272"/>
        <end position="295"/>
    </location>
</feature>
<evidence type="ECO:0000313" key="11">
    <source>
        <dbReference type="EMBL" id="KAH7568435.1"/>
    </source>
</evidence>
<evidence type="ECO:0000256" key="8">
    <source>
        <dbReference type="ARBA" id="ARBA00022989"/>
    </source>
</evidence>
<evidence type="ECO:0000256" key="3">
    <source>
        <dbReference type="ARBA" id="ARBA00022528"/>
    </source>
</evidence>
<accession>A0ABQ8HVQ1</accession>
<evidence type="ECO:0000313" key="12">
    <source>
        <dbReference type="Proteomes" id="UP000827721"/>
    </source>
</evidence>
<evidence type="ECO:0000256" key="7">
    <source>
        <dbReference type="ARBA" id="ARBA00022946"/>
    </source>
</evidence>
<dbReference type="Gene3D" id="1.10.357.140">
    <property type="entry name" value="UbiA prenyltransferase"/>
    <property type="match status" value="1"/>
</dbReference>
<name>A0ABQ8HVQ1_9ROSI</name>
<dbReference type="InterPro" id="IPR044878">
    <property type="entry name" value="UbiA_sf"/>
</dbReference>
<feature type="transmembrane region" description="Helical" evidence="10">
    <location>
        <begin position="139"/>
        <end position="162"/>
    </location>
</feature>
<keyword evidence="6 10" id="KW-0812">Transmembrane</keyword>
<sequence length="389" mass="42790">MELLLSHYSQLLRVSNVNSRWRAFSDQTKTPIKLTHKLSDLSFKCSSRSNGLSSFVVDNNTRFIGVIRGSSGPYRRSNPISASADQLVEAAGSDHHHHPIPSTLAGACWRFLRPYAIYATVLAAASLVARSWLVENPNLLNWSLLLKSFFGLLALVSLNAYYVGINQIYDVDIDKINKPELPLAAGDLSMESAWLLVIFYAVTGLLIVGYSGGPVLLALSCLGLLVGTIYSVPPFRWKRFAVGTMVVIGTMRGLLLHIGLNYATRAALGLPFQWTAPAAFITVFATLFAVVMSLIKDLPDVEGDRKYQIETLATKLGVRNIAFLGTGLMLLNYVVGVLAAIYMPQAWVLEQAKYSKVMEPKQSSKRVSVATYGRVLGRGTLDFDLRRDL</sequence>
<keyword evidence="5" id="KW-0808">Transferase</keyword>
<organism evidence="11 12">
    <name type="scientific">Xanthoceras sorbifolium</name>
    <dbReference type="NCBI Taxonomy" id="99658"/>
    <lineage>
        <taxon>Eukaryota</taxon>
        <taxon>Viridiplantae</taxon>
        <taxon>Streptophyta</taxon>
        <taxon>Embryophyta</taxon>
        <taxon>Tracheophyta</taxon>
        <taxon>Spermatophyta</taxon>
        <taxon>Magnoliopsida</taxon>
        <taxon>eudicotyledons</taxon>
        <taxon>Gunneridae</taxon>
        <taxon>Pentapetalae</taxon>
        <taxon>rosids</taxon>
        <taxon>malvids</taxon>
        <taxon>Sapindales</taxon>
        <taxon>Sapindaceae</taxon>
        <taxon>Xanthoceroideae</taxon>
        <taxon>Xanthoceras</taxon>
    </lineage>
</organism>
<keyword evidence="8 10" id="KW-1133">Transmembrane helix</keyword>
<dbReference type="PANTHER" id="PTHR43009">
    <property type="entry name" value="HOMOGENTISATE SOLANESYLTRANSFERASE, CHLOROPLASTIC"/>
    <property type="match status" value="1"/>
</dbReference>
<protein>
    <submittedName>
        <fullName evidence="11">Uncharacterized protein</fullName>
    </submittedName>
</protein>
<evidence type="ECO:0000256" key="2">
    <source>
        <dbReference type="ARBA" id="ARBA00005985"/>
    </source>
</evidence>
<feature type="transmembrane region" description="Helical" evidence="10">
    <location>
        <begin position="316"/>
        <end position="343"/>
    </location>
</feature>
<reference evidence="11 12" key="1">
    <citation type="submission" date="2021-02" db="EMBL/GenBank/DDBJ databases">
        <title>Plant Genome Project.</title>
        <authorList>
            <person name="Zhang R.-G."/>
        </authorList>
    </citation>
    <scope>NUCLEOTIDE SEQUENCE [LARGE SCALE GENOMIC DNA]</scope>
    <source>
        <tissue evidence="11">Leaves</tissue>
    </source>
</reference>
<proteinExistence type="inferred from homology"/>
<feature type="transmembrane region" description="Helical" evidence="10">
    <location>
        <begin position="115"/>
        <end position="133"/>
    </location>
</feature>
<comment type="subcellular location">
    <subcellularLocation>
        <location evidence="1">Plastid</location>
        <location evidence="1">Chloroplast membrane</location>
        <topology evidence="1">Multi-pass membrane protein</topology>
    </subcellularLocation>
</comment>
<evidence type="ECO:0000256" key="9">
    <source>
        <dbReference type="ARBA" id="ARBA00023136"/>
    </source>
</evidence>
<gene>
    <name evidence="11" type="ORF">JRO89_XS07G0298300</name>
</gene>
<evidence type="ECO:0000256" key="6">
    <source>
        <dbReference type="ARBA" id="ARBA00022692"/>
    </source>
</evidence>
<evidence type="ECO:0000256" key="4">
    <source>
        <dbReference type="ARBA" id="ARBA00022640"/>
    </source>
</evidence>
<keyword evidence="9 10" id="KW-0472">Membrane</keyword>
<keyword evidence="4" id="KW-0934">Plastid</keyword>
<keyword evidence="7" id="KW-0809">Transit peptide</keyword>
<evidence type="ECO:0000256" key="5">
    <source>
        <dbReference type="ARBA" id="ARBA00022679"/>
    </source>
</evidence>
<feature type="transmembrane region" description="Helical" evidence="10">
    <location>
        <begin position="216"/>
        <end position="233"/>
    </location>
</feature>
<feature type="transmembrane region" description="Helical" evidence="10">
    <location>
        <begin position="193"/>
        <end position="210"/>
    </location>
</feature>
<dbReference type="InterPro" id="IPR000537">
    <property type="entry name" value="UbiA_prenyltransferase"/>
</dbReference>
<evidence type="ECO:0000256" key="1">
    <source>
        <dbReference type="ARBA" id="ARBA00004508"/>
    </source>
</evidence>